<reference evidence="1 2" key="1">
    <citation type="journal article" date="2023" name="Science">
        <title>Complex scaffold remodeling in plant triterpene biosynthesis.</title>
        <authorList>
            <person name="De La Pena R."/>
            <person name="Hodgson H."/>
            <person name="Liu J.C."/>
            <person name="Stephenson M.J."/>
            <person name="Martin A.C."/>
            <person name="Owen C."/>
            <person name="Harkess A."/>
            <person name="Leebens-Mack J."/>
            <person name="Jimenez L.E."/>
            <person name="Osbourn A."/>
            <person name="Sattely E.S."/>
        </authorList>
    </citation>
    <scope>NUCLEOTIDE SEQUENCE [LARGE SCALE GENOMIC DNA]</scope>
    <source>
        <strain evidence="2">cv. JPN11</strain>
        <tissue evidence="1">Leaf</tissue>
    </source>
</reference>
<sequence>MIIKRPANLEMPNPQQYKIGSCYEDEVADELAYTANPKKRRRRDGNDYHHKLMHVEGDDFSSGSSSWISEDALCWVSELEPHSRNSNYKGRDTKRSSDRFRPPVMKSSKGRTQILPSRYDDSVLVVGDTDSSFDDDDDVDIIEVKEDFQKKYNGMGFVRDKYGLGSSNYYSLPEKGMGYGGYNDFDPREYLVSRHSAMPVHNVNSLTLVGNKQFMPDFSSKSVERLTKEKGKKRKDVYRPEDFALGDLVWAKCGRTYPAWPAVVIDPILQAPEAVLRCCIPGALCVMFFGYSKNGTQRDYGWVKQGMIFPFAEFMDRFQEPTQLHKSKMSGFQMALEEAILAENGFLEVDLGIGQIDTENYSRRVQEATGSSQDLEYYSQNQNACYKDARVCDGCGLIRPCKMKSMKGSVSETQFLCKHCTKLQKSKQYCGICKKIWHHSDGGNWVCCDGCNVWVHAECDKISSKLFKDLEHIDYYCPDCKQGLKFESSHMEKWLPGVKPTKNNGQMVMPDKLIVVCNDVEGAYIPKLHLVMCRCGSCGSKKLTLSEWERHTGCRAKKWKYSVKVKGTMLPLEKWITEFNAHGMDPVKLDEQKLLAFMKEKYEPVYVKWTTERCAICRWVEDWDYNKIIICNRCQIAVHQECYGATDVQDFTSWVCRACETPDSERKCCLCPVKGGALKPTDVETLWVHVTCAWFRPEVGFLNHEKMEPATGILRIPTNSFLKSCIICKQTHGSCTQCCKCATYFHAMCASRAGYCMEIHCMERNGKQITRKLIYCAVHRTPNPDAAVVVHTPTGVFAGRSLLQNQRGCFRGSRLVSAKRTEVPESSTPETNEFEPLSAARCRVFKRSKNKGTEREPIFHRPMGPSHHSLGAIISLSTYKEVHEPEIFSSFKERLYHLQRTENHRVCFGKSGIHGWGLFARRNIQEGEMVVEYRGEQVTQSIADLREARYRKEGKDCYLFKISEEVVIDATNKGNIARLINHSCMPNCYARIMSVGDRESRIVLIAKTNVSAGDELTYDYLFDPDEHDELKVPCLCKAPNCRMFMN</sequence>
<accession>A0ACC1YWT6</accession>
<protein>
    <submittedName>
        <fullName evidence="1">Histone-lysine N-methyltransferase</fullName>
    </submittedName>
</protein>
<organism evidence="1 2">
    <name type="scientific">Melia azedarach</name>
    <name type="common">Chinaberry tree</name>
    <dbReference type="NCBI Taxonomy" id="155640"/>
    <lineage>
        <taxon>Eukaryota</taxon>
        <taxon>Viridiplantae</taxon>
        <taxon>Streptophyta</taxon>
        <taxon>Embryophyta</taxon>
        <taxon>Tracheophyta</taxon>
        <taxon>Spermatophyta</taxon>
        <taxon>Magnoliopsida</taxon>
        <taxon>eudicotyledons</taxon>
        <taxon>Gunneridae</taxon>
        <taxon>Pentapetalae</taxon>
        <taxon>rosids</taxon>
        <taxon>malvids</taxon>
        <taxon>Sapindales</taxon>
        <taxon>Meliaceae</taxon>
        <taxon>Melia</taxon>
    </lineage>
</organism>
<dbReference type="EMBL" id="CM051394">
    <property type="protein sequence ID" value="KAJ4728122.1"/>
    <property type="molecule type" value="Genomic_DNA"/>
</dbReference>
<evidence type="ECO:0000313" key="2">
    <source>
        <dbReference type="Proteomes" id="UP001164539"/>
    </source>
</evidence>
<name>A0ACC1YWT6_MELAZ</name>
<gene>
    <name evidence="1" type="ORF">OWV82_001109</name>
</gene>
<evidence type="ECO:0000313" key="1">
    <source>
        <dbReference type="EMBL" id="KAJ4728122.1"/>
    </source>
</evidence>
<keyword evidence="2" id="KW-1185">Reference proteome</keyword>
<dbReference type="Proteomes" id="UP001164539">
    <property type="component" value="Chromosome 1"/>
</dbReference>
<proteinExistence type="predicted"/>
<comment type="caution">
    <text evidence="1">The sequence shown here is derived from an EMBL/GenBank/DDBJ whole genome shotgun (WGS) entry which is preliminary data.</text>
</comment>